<keyword evidence="4" id="KW-1185">Reference proteome</keyword>
<dbReference type="EMBL" id="JAVFWO010000001">
    <property type="protein sequence ID" value="MDQ7876956.1"/>
    <property type="molecule type" value="Genomic_DNA"/>
</dbReference>
<evidence type="ECO:0000313" key="4">
    <source>
        <dbReference type="Proteomes" id="UP001235133"/>
    </source>
</evidence>
<dbReference type="RefSeq" id="WP_308866358.1">
    <property type="nucleotide sequence ID" value="NZ_JAVFWO010000001.1"/>
</dbReference>
<name>A0ABU0YZJ0_9MICO</name>
<accession>A0ABU0YZJ0</accession>
<comment type="caution">
    <text evidence="3">The sequence shown here is derived from an EMBL/GenBank/DDBJ whole genome shotgun (WGS) entry which is preliminary data.</text>
</comment>
<feature type="transmembrane region" description="Helical" evidence="2">
    <location>
        <begin position="48"/>
        <end position="76"/>
    </location>
</feature>
<reference evidence="3 4" key="1">
    <citation type="submission" date="2023-08" db="EMBL/GenBank/DDBJ databases">
        <title>Microbacterium psychrotolerans sp. nov., a psychrotolerant bacterium isolated from soil in Heilongjiang Province, China.</title>
        <authorList>
            <person name="An P."/>
            <person name="Zhao D."/>
            <person name="Xiang H."/>
        </authorList>
    </citation>
    <scope>NUCLEOTIDE SEQUENCE [LARGE SCALE GENOMIC DNA]</scope>
    <source>
        <strain evidence="3 4">QXD-8</strain>
    </source>
</reference>
<evidence type="ECO:0000256" key="1">
    <source>
        <dbReference type="SAM" id="MobiDB-lite"/>
    </source>
</evidence>
<evidence type="ECO:0000256" key="2">
    <source>
        <dbReference type="SAM" id="Phobius"/>
    </source>
</evidence>
<feature type="region of interest" description="Disordered" evidence="1">
    <location>
        <begin position="327"/>
        <end position="370"/>
    </location>
</feature>
<sequence length="425" mass="45156">MSVPAAGPGVRPSYPFDARPLVEPVPPGAARAFVQELRRTGRLQSSSFSGVLAVVVIAVVAVIFGSVGLTMLTAVVSALGAGAEGGGGVAVIFALLPLLVVGGVVALVIIFAVRANRSAAERMYRLDGFARANAMQYVPRVNAPGLPGMIFSIGSARQSSDLVRGDRPRFVEFANYRYTTGSGKNRQTHQWGYVAVKLDTPLPHIVLDATSNNSLFGSNLPLAFDRDQRLSLEGDFDRHFALYCPAGYERDALYLFTPDIMARFIDNAAALDVEIVDDWLFLYAKRDFSTIDPQTWAWLFSAVGALLDKFAQWARWRDERLAASAHGSIPDAAGPGTAPLSGDPAHGTEAGPVRPTAAPGDAQPPHGGGAESVPFAVPLAALRPPPGVAPQGRRLQRGVPWVPIIVGGVVVLFWLFSQVGGALLR</sequence>
<organism evidence="3 4">
    <name type="scientific">Microbacterium psychrotolerans</name>
    <dbReference type="NCBI Taxonomy" id="3068321"/>
    <lineage>
        <taxon>Bacteria</taxon>
        <taxon>Bacillati</taxon>
        <taxon>Actinomycetota</taxon>
        <taxon>Actinomycetes</taxon>
        <taxon>Micrococcales</taxon>
        <taxon>Microbacteriaceae</taxon>
        <taxon>Microbacterium</taxon>
    </lineage>
</organism>
<dbReference type="Proteomes" id="UP001235133">
    <property type="component" value="Unassembled WGS sequence"/>
</dbReference>
<keyword evidence="2" id="KW-0812">Transmembrane</keyword>
<gene>
    <name evidence="3" type="ORF">Q9R08_03110</name>
</gene>
<proteinExistence type="predicted"/>
<evidence type="ECO:0000313" key="3">
    <source>
        <dbReference type="EMBL" id="MDQ7876956.1"/>
    </source>
</evidence>
<protein>
    <recommendedName>
        <fullName evidence="5">DUF3137 domain-containing protein</fullName>
    </recommendedName>
</protein>
<feature type="transmembrane region" description="Helical" evidence="2">
    <location>
        <begin position="401"/>
        <end position="424"/>
    </location>
</feature>
<keyword evidence="2" id="KW-1133">Transmembrane helix</keyword>
<feature type="transmembrane region" description="Helical" evidence="2">
    <location>
        <begin position="88"/>
        <end position="113"/>
    </location>
</feature>
<evidence type="ECO:0008006" key="5">
    <source>
        <dbReference type="Google" id="ProtNLM"/>
    </source>
</evidence>
<keyword evidence="2" id="KW-0472">Membrane</keyword>